<evidence type="ECO:0000313" key="9">
    <source>
        <dbReference type="EMBL" id="KAB0798154.1"/>
    </source>
</evidence>
<keyword evidence="2" id="KW-0689">Ribosomal protein</keyword>
<dbReference type="AlphaFoldDB" id="A0A1Y1LHH9"/>
<evidence type="ECO:0000313" key="7">
    <source>
        <dbReference type="EMBL" id="JAV71790.1"/>
    </source>
</evidence>
<evidence type="ECO:0000256" key="1">
    <source>
        <dbReference type="ARBA" id="ARBA00008889"/>
    </source>
</evidence>
<reference evidence="8" key="3">
    <citation type="submission" date="2019-08" db="EMBL/GenBank/DDBJ databases">
        <authorList>
            <consortium name="Photinus pyralis genome working group"/>
            <person name="Fallon T.R."/>
            <person name="Sander Lower S.E."/>
            <person name="Weng J.-K."/>
        </authorList>
    </citation>
    <scope>NUCLEOTIDE SEQUENCE</scope>
    <source>
        <strain evidence="8">1611_PpyrPB1</strain>
        <tissue evidence="8">Whole body</tissue>
    </source>
</reference>
<evidence type="ECO:0000313" key="10">
    <source>
        <dbReference type="Proteomes" id="UP000327044"/>
    </source>
</evidence>
<dbReference type="Gene3D" id="3.30.70.1730">
    <property type="match status" value="1"/>
</dbReference>
<dbReference type="EMBL" id="VVIM01000011">
    <property type="protein sequence ID" value="KAB0791825.1"/>
    <property type="molecule type" value="Genomic_DNA"/>
</dbReference>
<dbReference type="InParanoid" id="A0A1Y1LHH9"/>
<comment type="subunit">
    <text evidence="6">Component of the mitochondrial ribosome large subunit (39S) which comprises a 16S rRNA and about 50 distinct proteins.</text>
</comment>
<comment type="similarity">
    <text evidence="1">Belongs to the universal ribosomal protein uL10 family.</text>
</comment>
<dbReference type="GO" id="GO:0005840">
    <property type="term" value="C:ribosome"/>
    <property type="evidence" value="ECO:0007669"/>
    <property type="project" value="UniProtKB-KW"/>
</dbReference>
<keyword evidence="3" id="KW-0687">Ribonucleoprotein</keyword>
<dbReference type="InterPro" id="IPR043141">
    <property type="entry name" value="Ribosomal_uL10-like_sf"/>
</dbReference>
<proteinExistence type="inferred from homology"/>
<reference evidence="7" key="1">
    <citation type="journal article" date="2016" name="Sci. Rep.">
        <title>Molecular characterization of firefly nuptial gifts: a multi-omics approach sheds light on postcopulatory sexual selection.</title>
        <authorList>
            <person name="Al-Wathiqui N."/>
            <person name="Fallon T.R."/>
            <person name="South A."/>
            <person name="Weng J.K."/>
            <person name="Lewis S.M."/>
        </authorList>
    </citation>
    <scope>NUCLEOTIDE SEQUENCE</scope>
</reference>
<dbReference type="OrthoDB" id="360689at2759"/>
<sequence>MLLIKQLFHLSPPSPLLQSVRFRSKINIQKPQLPHHVKATFLELTKPMFPRKVKTPIEFCNKGNIYAKDGENPYQEIIAGEVFRWFQSSRLVAFYHMNPMSSDQKFKAFASFKKEKMHFQNFGRRTMELAVKGTAYEAALSLYVSRNFIVFSPEPEIKKLLKISKKFPEIILMAGIYEGKFLSKDELVSYSAIPNIQTAQADLVRTLDSLGGQLVQNLNIHQNTLMHNLDERIKQLGSS</sequence>
<evidence type="ECO:0000256" key="4">
    <source>
        <dbReference type="ARBA" id="ARBA00035707"/>
    </source>
</evidence>
<dbReference type="FunFam" id="3.30.70.1730:FF:000012">
    <property type="entry name" value="Mitochondrial Ribosomal Protein, Large"/>
    <property type="match status" value="1"/>
</dbReference>
<organism evidence="7">
    <name type="scientific">Photinus pyralis</name>
    <name type="common">Common eastern firefly</name>
    <name type="synonym">Lampyris pyralis</name>
    <dbReference type="NCBI Taxonomy" id="7054"/>
    <lineage>
        <taxon>Eukaryota</taxon>
        <taxon>Metazoa</taxon>
        <taxon>Ecdysozoa</taxon>
        <taxon>Arthropoda</taxon>
        <taxon>Hexapoda</taxon>
        <taxon>Insecta</taxon>
        <taxon>Pterygota</taxon>
        <taxon>Neoptera</taxon>
        <taxon>Endopterygota</taxon>
        <taxon>Coleoptera</taxon>
        <taxon>Polyphaga</taxon>
        <taxon>Elateriformia</taxon>
        <taxon>Elateroidea</taxon>
        <taxon>Lampyridae</taxon>
        <taxon>Lampyrinae</taxon>
        <taxon>Photinus</taxon>
    </lineage>
</organism>
<name>A0A1Y1LHH9_PHOPY</name>
<evidence type="ECO:0000256" key="3">
    <source>
        <dbReference type="ARBA" id="ARBA00023274"/>
    </source>
</evidence>
<dbReference type="EMBL" id="VVIM01000006">
    <property type="protein sequence ID" value="KAB0798154.1"/>
    <property type="molecule type" value="Genomic_DNA"/>
</dbReference>
<dbReference type="PANTHER" id="PTHR11560">
    <property type="entry name" value="39S RIBOSOMAL PROTEIN L10, MITOCHONDRIAL"/>
    <property type="match status" value="1"/>
</dbReference>
<protein>
    <recommendedName>
        <fullName evidence="4">Large ribosomal subunit protein uL10m</fullName>
    </recommendedName>
    <alternativeName>
        <fullName evidence="5">39S ribosomal protein L10, mitochondrial</fullName>
    </alternativeName>
</protein>
<evidence type="ECO:0000256" key="5">
    <source>
        <dbReference type="ARBA" id="ARBA00035716"/>
    </source>
</evidence>
<evidence type="ECO:0000256" key="2">
    <source>
        <dbReference type="ARBA" id="ARBA00022980"/>
    </source>
</evidence>
<accession>A0A1Y1LHH9</accession>
<gene>
    <name evidence="8" type="ORF">PPYR_03625</name>
    <name evidence="9" type="ORF">PPYR_09147</name>
</gene>
<evidence type="ECO:0000313" key="8">
    <source>
        <dbReference type="EMBL" id="KAB0791825.1"/>
    </source>
</evidence>
<evidence type="ECO:0000256" key="6">
    <source>
        <dbReference type="ARBA" id="ARBA00038782"/>
    </source>
</evidence>
<dbReference type="EMBL" id="GEZM01058214">
    <property type="protein sequence ID" value="JAV71790.1"/>
    <property type="molecule type" value="Transcribed_RNA"/>
</dbReference>
<dbReference type="EMBL" id="GEZM01058215">
    <property type="protein sequence ID" value="JAV71787.1"/>
    <property type="molecule type" value="Transcribed_RNA"/>
</dbReference>
<dbReference type="SUPFAM" id="SSF160369">
    <property type="entry name" value="Ribosomal protein L10-like"/>
    <property type="match status" value="1"/>
</dbReference>
<keyword evidence="10" id="KW-1185">Reference proteome</keyword>
<dbReference type="InterPro" id="IPR047865">
    <property type="entry name" value="Ribosomal_uL10_bac_type"/>
</dbReference>
<reference evidence="8 10" key="2">
    <citation type="journal article" date="2018" name="Elife">
        <title>Firefly genomes illuminate parallel origins of bioluminescence in beetles.</title>
        <authorList>
            <person name="Fallon T.R."/>
            <person name="Lower S.E."/>
            <person name="Chang C.H."/>
            <person name="Bessho-Uehara M."/>
            <person name="Martin G.J."/>
            <person name="Bewick A.J."/>
            <person name="Behringer M."/>
            <person name="Debat H.J."/>
            <person name="Wong I."/>
            <person name="Day J.C."/>
            <person name="Suvorov A."/>
            <person name="Silva C.J."/>
            <person name="Stanger-Hall K.F."/>
            <person name="Hall D.W."/>
            <person name="Schmitz R.J."/>
            <person name="Nelson D.R."/>
            <person name="Lewis S.M."/>
            <person name="Shigenobu S."/>
            <person name="Bybee S.M."/>
            <person name="Larracuente A.M."/>
            <person name="Oba Y."/>
            <person name="Weng J.K."/>
        </authorList>
    </citation>
    <scope>NUCLEOTIDE SEQUENCE [LARGE SCALE GENOMIC DNA]</scope>
    <source>
        <strain evidence="8">1611_PpyrPB1</strain>
        <tissue evidence="8">Whole body</tissue>
    </source>
</reference>
<dbReference type="Proteomes" id="UP000327044">
    <property type="component" value="Unassembled WGS sequence"/>
</dbReference>
<dbReference type="GO" id="GO:1990904">
    <property type="term" value="C:ribonucleoprotein complex"/>
    <property type="evidence" value="ECO:0007669"/>
    <property type="project" value="UniProtKB-KW"/>
</dbReference>
<dbReference type="FunCoup" id="A0A1Y1LHH9">
    <property type="interactions" value="707"/>
</dbReference>